<evidence type="ECO:0000256" key="1">
    <source>
        <dbReference type="SAM" id="MobiDB-lite"/>
    </source>
</evidence>
<dbReference type="InterPro" id="IPR012340">
    <property type="entry name" value="NA-bd_OB-fold"/>
</dbReference>
<sequence>MDGVHSLISTGLNASIKMYTIAKVYAEGLNAQPRAQTFCIEGTIVIDKANSVTYLGCAMPHCNRKVHDSDIGTNMHYLCPTCKQSFMMPMPKYCICFQIVSGNDHKWATAFNTASTALLGVPVATMMDIFADNNMYKPVHSYNLQQAMYGKYLMTIQGSTCNTSFWKGHRSWIVTEFLKVGHSHDNVREEEEQDEGPDVEEGGEDEVMA</sequence>
<reference evidence="3 4" key="1">
    <citation type="journal article" date="2012" name="Science">
        <title>The Paleozoic origin of enzymatic lignin decomposition reconstructed from 31 fungal genomes.</title>
        <authorList>
            <person name="Floudas D."/>
            <person name="Binder M."/>
            <person name="Riley R."/>
            <person name="Barry K."/>
            <person name="Blanchette R.A."/>
            <person name="Henrissat B."/>
            <person name="Martinez A.T."/>
            <person name="Otillar R."/>
            <person name="Spatafora J.W."/>
            <person name="Yadav J.S."/>
            <person name="Aerts A."/>
            <person name="Benoit I."/>
            <person name="Boyd A."/>
            <person name="Carlson A."/>
            <person name="Copeland A."/>
            <person name="Coutinho P.M."/>
            <person name="de Vries R.P."/>
            <person name="Ferreira P."/>
            <person name="Findley K."/>
            <person name="Foster B."/>
            <person name="Gaskell J."/>
            <person name="Glotzer D."/>
            <person name="Gorecki P."/>
            <person name="Heitman J."/>
            <person name="Hesse C."/>
            <person name="Hori C."/>
            <person name="Igarashi K."/>
            <person name="Jurgens J.A."/>
            <person name="Kallen N."/>
            <person name="Kersten P."/>
            <person name="Kohler A."/>
            <person name="Kuees U."/>
            <person name="Kumar T.K.A."/>
            <person name="Kuo A."/>
            <person name="LaButti K."/>
            <person name="Larrondo L.F."/>
            <person name="Lindquist E."/>
            <person name="Ling A."/>
            <person name="Lombard V."/>
            <person name="Lucas S."/>
            <person name="Lundell T."/>
            <person name="Martin R."/>
            <person name="McLaughlin D.J."/>
            <person name="Morgenstern I."/>
            <person name="Morin E."/>
            <person name="Murat C."/>
            <person name="Nagy L.G."/>
            <person name="Nolan M."/>
            <person name="Ohm R.A."/>
            <person name="Patyshakuliyeva A."/>
            <person name="Rokas A."/>
            <person name="Ruiz-Duenas F.J."/>
            <person name="Sabat G."/>
            <person name="Salamov A."/>
            <person name="Samejima M."/>
            <person name="Schmutz J."/>
            <person name="Slot J.C."/>
            <person name="St John F."/>
            <person name="Stenlid J."/>
            <person name="Sun H."/>
            <person name="Sun S."/>
            <person name="Syed K."/>
            <person name="Tsang A."/>
            <person name="Wiebenga A."/>
            <person name="Young D."/>
            <person name="Pisabarro A."/>
            <person name="Eastwood D.C."/>
            <person name="Martin F."/>
            <person name="Cullen D."/>
            <person name="Grigoriev I.V."/>
            <person name="Hibbett D.S."/>
        </authorList>
    </citation>
    <scope>NUCLEOTIDE SEQUENCE [LARGE SCALE GENOMIC DNA]</scope>
    <source>
        <strain evidence="3 4">DJM-731 SS1</strain>
    </source>
</reference>
<dbReference type="InterPro" id="IPR013955">
    <property type="entry name" value="Rep_factor-A_C"/>
</dbReference>
<dbReference type="RefSeq" id="XP_040627311.1">
    <property type="nucleotide sequence ID" value="XM_040773197.1"/>
</dbReference>
<name>M5FVP9_DACPD</name>
<dbReference type="AlphaFoldDB" id="M5FVP9"/>
<dbReference type="SUPFAM" id="SSF50249">
    <property type="entry name" value="Nucleic acid-binding proteins"/>
    <property type="match status" value="1"/>
</dbReference>
<dbReference type="STRING" id="1858805.M5FVP9"/>
<accession>M5FVP9</accession>
<feature type="region of interest" description="Disordered" evidence="1">
    <location>
        <begin position="184"/>
        <end position="209"/>
    </location>
</feature>
<dbReference type="Proteomes" id="UP000030653">
    <property type="component" value="Unassembled WGS sequence"/>
</dbReference>
<dbReference type="Pfam" id="PF08646">
    <property type="entry name" value="Rep_fac-A_C"/>
    <property type="match status" value="1"/>
</dbReference>
<keyword evidence="4" id="KW-1185">Reference proteome</keyword>
<gene>
    <name evidence="3" type="ORF">DACRYDRAFT_23298</name>
</gene>
<organism evidence="3 4">
    <name type="scientific">Dacryopinax primogenitus (strain DJM 731)</name>
    <name type="common">Brown rot fungus</name>
    <dbReference type="NCBI Taxonomy" id="1858805"/>
    <lineage>
        <taxon>Eukaryota</taxon>
        <taxon>Fungi</taxon>
        <taxon>Dikarya</taxon>
        <taxon>Basidiomycota</taxon>
        <taxon>Agaricomycotina</taxon>
        <taxon>Dacrymycetes</taxon>
        <taxon>Dacrymycetales</taxon>
        <taxon>Dacrymycetaceae</taxon>
        <taxon>Dacryopinax</taxon>
    </lineage>
</organism>
<feature type="compositionally biased region" description="Acidic residues" evidence="1">
    <location>
        <begin position="188"/>
        <end position="209"/>
    </location>
</feature>
<evidence type="ECO:0000313" key="3">
    <source>
        <dbReference type="EMBL" id="EJU00414.1"/>
    </source>
</evidence>
<evidence type="ECO:0000259" key="2">
    <source>
        <dbReference type="Pfam" id="PF08646"/>
    </source>
</evidence>
<feature type="domain" description="Replication factor A C-terminal" evidence="2">
    <location>
        <begin position="38"/>
        <end position="135"/>
    </location>
</feature>
<proteinExistence type="predicted"/>
<protein>
    <submittedName>
        <fullName evidence="3">Nucleic acid-binding protein</fullName>
    </submittedName>
</protein>
<dbReference type="OrthoDB" id="10474168at2759"/>
<dbReference type="GeneID" id="63688259"/>
<dbReference type="HOGENOM" id="CLU_1315379_0_0_1"/>
<dbReference type="EMBL" id="JH795867">
    <property type="protein sequence ID" value="EJU00414.1"/>
    <property type="molecule type" value="Genomic_DNA"/>
</dbReference>
<evidence type="ECO:0000313" key="4">
    <source>
        <dbReference type="Proteomes" id="UP000030653"/>
    </source>
</evidence>
<dbReference type="Gene3D" id="2.40.50.140">
    <property type="entry name" value="Nucleic acid-binding proteins"/>
    <property type="match status" value="1"/>
</dbReference>